<keyword evidence="9" id="KW-1185">Reference proteome</keyword>
<dbReference type="PROSITE" id="PS00463">
    <property type="entry name" value="ZN2_CY6_FUNGAL_1"/>
    <property type="match status" value="1"/>
</dbReference>
<evidence type="ECO:0000256" key="2">
    <source>
        <dbReference type="ARBA" id="ARBA00022723"/>
    </source>
</evidence>
<keyword evidence="5" id="KW-0539">Nucleus</keyword>
<evidence type="ECO:0000256" key="5">
    <source>
        <dbReference type="ARBA" id="ARBA00023242"/>
    </source>
</evidence>
<dbReference type="Proteomes" id="UP000182658">
    <property type="component" value="Unassembled WGS sequence"/>
</dbReference>
<dbReference type="InterPro" id="IPR036864">
    <property type="entry name" value="Zn2-C6_fun-type_DNA-bd_sf"/>
</dbReference>
<evidence type="ECO:0000313" key="9">
    <source>
        <dbReference type="Proteomes" id="UP000182658"/>
    </source>
</evidence>
<protein>
    <submittedName>
        <fullName evidence="8">Fungal-specific transcription factor</fullName>
    </submittedName>
</protein>
<dbReference type="InParanoid" id="A0A1J7I585"/>
<dbReference type="AlphaFoldDB" id="A0A1J7I585"/>
<dbReference type="CDD" id="cd12148">
    <property type="entry name" value="fungal_TF_MHR"/>
    <property type="match status" value="1"/>
</dbReference>
<accession>A0A1J7I585</accession>
<feature type="domain" description="Zn(2)-C6 fungal-type" evidence="7">
    <location>
        <begin position="6"/>
        <end position="36"/>
    </location>
</feature>
<feature type="compositionally biased region" description="Polar residues" evidence="6">
    <location>
        <begin position="56"/>
        <end position="68"/>
    </location>
</feature>
<dbReference type="InterPro" id="IPR050815">
    <property type="entry name" value="TF_fung"/>
</dbReference>
<evidence type="ECO:0000259" key="7">
    <source>
        <dbReference type="PROSITE" id="PS00463"/>
    </source>
</evidence>
<evidence type="ECO:0000256" key="4">
    <source>
        <dbReference type="ARBA" id="ARBA00023163"/>
    </source>
</evidence>
<keyword evidence="4" id="KW-0804">Transcription</keyword>
<organism evidence="8 9">
    <name type="scientific">Coniochaeta ligniaria NRRL 30616</name>
    <dbReference type="NCBI Taxonomy" id="1408157"/>
    <lineage>
        <taxon>Eukaryota</taxon>
        <taxon>Fungi</taxon>
        <taxon>Dikarya</taxon>
        <taxon>Ascomycota</taxon>
        <taxon>Pezizomycotina</taxon>
        <taxon>Sordariomycetes</taxon>
        <taxon>Sordariomycetidae</taxon>
        <taxon>Coniochaetales</taxon>
        <taxon>Coniochaetaceae</taxon>
        <taxon>Coniochaeta</taxon>
    </lineage>
</organism>
<dbReference type="GO" id="GO:0006351">
    <property type="term" value="P:DNA-templated transcription"/>
    <property type="evidence" value="ECO:0007669"/>
    <property type="project" value="InterPro"/>
</dbReference>
<comment type="subcellular location">
    <subcellularLocation>
        <location evidence="1">Nucleus</location>
    </subcellularLocation>
</comment>
<sequence length="536" mass="60115">MRYSTACAACRNRRRKCLVPQDGGSCAYCADQNIACLRAGSIHRPARPRPTSSSPKQVKQSVPTSARRSSPVADVPDKALTFELAELYFKYIHDQFHSLFHRPSFILDLHQGNAPPVIVYAMMALSARFSTNPFFDRIPPTTRGEHFAFKSNTLLNLRDISVTTIQACVLLGAAAIVEGEAAAESVYYSAACRIANYLDLPNLPASNPLDREVNLRVYWTLCMIDVWCSAGINLPREMTRREGVPYPMDEATFLNMTVNSSNSLDIIPSQSREDSLLAQMIKLNGILLEVNDAIKQLNSAQGDTNFADTVQTLSPRLESWEAALPPNLRDTPENLHLFASQGLGRIFVAIYLGYYHFGQLLFYPYLDEEQRQQQRQDGGHSPGTPTAFQPRAEDYAGRCKWFAMSLSRIIATADATPGCDVRYNMVGHITVVASSVFIHTLLFGTDQGELDAARRQLEGNFKVLVALRKYWPALEVCFARLRTFHSLCRRSMDTSFRMDRWMVRFLTEFARPVGEEEREDEGMDLGPWVVGDVVGV</sequence>
<dbReference type="InterPro" id="IPR007219">
    <property type="entry name" value="XnlR_reg_dom"/>
</dbReference>
<evidence type="ECO:0000313" key="8">
    <source>
        <dbReference type="EMBL" id="OIW22539.1"/>
    </source>
</evidence>
<dbReference type="GO" id="GO:0005634">
    <property type="term" value="C:nucleus"/>
    <property type="evidence" value="ECO:0007669"/>
    <property type="project" value="UniProtKB-SubCell"/>
</dbReference>
<dbReference type="CDD" id="cd00067">
    <property type="entry name" value="GAL4"/>
    <property type="match status" value="1"/>
</dbReference>
<evidence type="ECO:0000256" key="3">
    <source>
        <dbReference type="ARBA" id="ARBA00023015"/>
    </source>
</evidence>
<dbReference type="PANTHER" id="PTHR47338:SF16">
    <property type="entry name" value="TRANSCRIPTION FACTOR, PUTATIVE (AFU_ORTHOLOGUE AFUA_2G09360)-RELATED"/>
    <property type="match status" value="1"/>
</dbReference>
<dbReference type="EMBL" id="KV875113">
    <property type="protein sequence ID" value="OIW22539.1"/>
    <property type="molecule type" value="Genomic_DNA"/>
</dbReference>
<keyword evidence="3" id="KW-0805">Transcription regulation</keyword>
<dbReference type="GO" id="GO:0008270">
    <property type="term" value="F:zinc ion binding"/>
    <property type="evidence" value="ECO:0007669"/>
    <property type="project" value="InterPro"/>
</dbReference>
<evidence type="ECO:0000256" key="6">
    <source>
        <dbReference type="SAM" id="MobiDB-lite"/>
    </source>
</evidence>
<reference evidence="8 9" key="1">
    <citation type="submission" date="2016-10" db="EMBL/GenBank/DDBJ databases">
        <title>Draft genome sequence of Coniochaeta ligniaria NRRL30616, a lignocellulolytic fungus for bioabatement of inhibitors in plant biomass hydrolysates.</title>
        <authorList>
            <consortium name="DOE Joint Genome Institute"/>
            <person name="Jimenez D.J."/>
            <person name="Hector R.E."/>
            <person name="Riley R."/>
            <person name="Sun H."/>
            <person name="Grigoriev I.V."/>
            <person name="Van Elsas J.D."/>
            <person name="Nichols N.N."/>
        </authorList>
    </citation>
    <scope>NUCLEOTIDE SEQUENCE [LARGE SCALE GENOMIC DNA]</scope>
    <source>
        <strain evidence="8 9">NRRL 30616</strain>
    </source>
</reference>
<dbReference type="Pfam" id="PF04082">
    <property type="entry name" value="Fungal_trans"/>
    <property type="match status" value="1"/>
</dbReference>
<dbReference type="STRING" id="1408157.A0A1J7I585"/>
<name>A0A1J7I585_9PEZI</name>
<dbReference type="OrthoDB" id="1924787at2759"/>
<dbReference type="SUPFAM" id="SSF57701">
    <property type="entry name" value="Zn2/Cys6 DNA-binding domain"/>
    <property type="match status" value="1"/>
</dbReference>
<gene>
    <name evidence="8" type="ORF">CONLIGDRAFT_606866</name>
</gene>
<feature type="region of interest" description="Disordered" evidence="6">
    <location>
        <begin position="45"/>
        <end position="72"/>
    </location>
</feature>
<keyword evidence="2" id="KW-0479">Metal-binding</keyword>
<dbReference type="GO" id="GO:0000981">
    <property type="term" value="F:DNA-binding transcription factor activity, RNA polymerase II-specific"/>
    <property type="evidence" value="ECO:0007669"/>
    <property type="project" value="InterPro"/>
</dbReference>
<dbReference type="GO" id="GO:0003677">
    <property type="term" value="F:DNA binding"/>
    <property type="evidence" value="ECO:0007669"/>
    <property type="project" value="InterPro"/>
</dbReference>
<dbReference type="InterPro" id="IPR001138">
    <property type="entry name" value="Zn2Cys6_DnaBD"/>
</dbReference>
<dbReference type="PANTHER" id="PTHR47338">
    <property type="entry name" value="ZN(II)2CYS6 TRANSCRIPTION FACTOR (EUROFUNG)-RELATED"/>
    <property type="match status" value="1"/>
</dbReference>
<evidence type="ECO:0000256" key="1">
    <source>
        <dbReference type="ARBA" id="ARBA00004123"/>
    </source>
</evidence>
<proteinExistence type="predicted"/>